<comment type="caution">
    <text evidence="1">The sequence shown here is derived from an EMBL/GenBank/DDBJ whole genome shotgun (WGS) entry which is preliminary data.</text>
</comment>
<dbReference type="AlphaFoldDB" id="D1PYZ4"/>
<evidence type="ECO:0000313" key="2">
    <source>
        <dbReference type="Proteomes" id="UP000003160"/>
    </source>
</evidence>
<gene>
    <name evidence="1" type="ORF">HMPREF0645_2179</name>
</gene>
<keyword evidence="2" id="KW-1185">Reference proteome</keyword>
<evidence type="ECO:0000313" key="1">
    <source>
        <dbReference type="EMBL" id="EFA43410.1"/>
    </source>
</evidence>
<name>D1PYZ4_9BACT</name>
<dbReference type="HOGENOM" id="CLU_3255689_0_0_10"/>
<sequence length="42" mass="4967">MHNASDMKRIVVQGKWKIVKIDDQILTFEISLFREKCAMFPV</sequence>
<organism evidence="1 2">
    <name type="scientific">Hallella bergensis DSM 17361</name>
    <dbReference type="NCBI Taxonomy" id="585502"/>
    <lineage>
        <taxon>Bacteria</taxon>
        <taxon>Pseudomonadati</taxon>
        <taxon>Bacteroidota</taxon>
        <taxon>Bacteroidia</taxon>
        <taxon>Bacteroidales</taxon>
        <taxon>Prevotellaceae</taxon>
        <taxon>Hallella</taxon>
    </lineage>
</organism>
<dbReference type="EMBL" id="ACKS01000081">
    <property type="protein sequence ID" value="EFA43410.1"/>
    <property type="molecule type" value="Genomic_DNA"/>
</dbReference>
<proteinExistence type="predicted"/>
<reference evidence="1 2" key="1">
    <citation type="submission" date="2009-10" db="EMBL/GenBank/DDBJ databases">
        <authorList>
            <person name="Qin X."/>
            <person name="Bachman B."/>
            <person name="Battles P."/>
            <person name="Bell A."/>
            <person name="Bess C."/>
            <person name="Bickham C."/>
            <person name="Chaboub L."/>
            <person name="Chen D."/>
            <person name="Coyle M."/>
            <person name="Deiros D.R."/>
            <person name="Dinh H."/>
            <person name="Forbes L."/>
            <person name="Fowler G."/>
            <person name="Francisco L."/>
            <person name="Fu Q."/>
            <person name="Gubbala S."/>
            <person name="Hale W."/>
            <person name="Han Y."/>
            <person name="Hemphill L."/>
            <person name="Highlander S.K."/>
            <person name="Hirani K."/>
            <person name="Hogues M."/>
            <person name="Jackson L."/>
            <person name="Jakkamsetti A."/>
            <person name="Javaid M."/>
            <person name="Jiang H."/>
            <person name="Korchina V."/>
            <person name="Kovar C."/>
            <person name="Lara F."/>
            <person name="Lee S."/>
            <person name="Mata R."/>
            <person name="Mathew T."/>
            <person name="Moen C."/>
            <person name="Morales K."/>
            <person name="Munidasa M."/>
            <person name="Nazareth L."/>
            <person name="Ngo R."/>
            <person name="Nguyen L."/>
            <person name="Okwuonu G."/>
            <person name="Ongeri F."/>
            <person name="Patil S."/>
            <person name="Petrosino J."/>
            <person name="Pham C."/>
            <person name="Pham P."/>
            <person name="Pu L.-L."/>
            <person name="Puazo M."/>
            <person name="Raj R."/>
            <person name="Reid J."/>
            <person name="Rouhana J."/>
            <person name="Saada N."/>
            <person name="Shang Y."/>
            <person name="Simmons D."/>
            <person name="Thornton R."/>
            <person name="Warren J."/>
            <person name="Weissenberger G."/>
            <person name="Zhang J."/>
            <person name="Zhang L."/>
            <person name="Zhou C."/>
            <person name="Zhu D."/>
            <person name="Muzny D."/>
            <person name="Worley K."/>
            <person name="Gibbs R."/>
        </authorList>
    </citation>
    <scope>NUCLEOTIDE SEQUENCE [LARGE SCALE GENOMIC DNA]</scope>
    <source>
        <strain evidence="1 2">DSM 17361</strain>
    </source>
</reference>
<accession>D1PYZ4</accession>
<protein>
    <submittedName>
        <fullName evidence="1">Uncharacterized protein</fullName>
    </submittedName>
</protein>
<dbReference type="Proteomes" id="UP000003160">
    <property type="component" value="Unassembled WGS sequence"/>
</dbReference>